<proteinExistence type="inferred from homology"/>
<dbReference type="InterPro" id="IPR025166">
    <property type="entry name" value="Integrase_DNA_bind_dom"/>
</dbReference>
<dbReference type="SUPFAM" id="SSF56349">
    <property type="entry name" value="DNA breaking-rejoining enzymes"/>
    <property type="match status" value="1"/>
</dbReference>
<dbReference type="InterPro" id="IPR013762">
    <property type="entry name" value="Integrase-like_cat_sf"/>
</dbReference>
<dbReference type="RefSeq" id="WP_344702289.1">
    <property type="nucleotide sequence ID" value="NZ_BAAAZT010000023.1"/>
</dbReference>
<dbReference type="Proteomes" id="UP001500133">
    <property type="component" value="Unassembled WGS sequence"/>
</dbReference>
<evidence type="ECO:0000313" key="6">
    <source>
        <dbReference type="EMBL" id="GAA3898621.1"/>
    </source>
</evidence>
<evidence type="ECO:0000259" key="5">
    <source>
        <dbReference type="PROSITE" id="PS51898"/>
    </source>
</evidence>
<reference evidence="7" key="1">
    <citation type="journal article" date="2019" name="Int. J. Syst. Evol. Microbiol.">
        <title>The Global Catalogue of Microorganisms (GCM) 10K type strain sequencing project: providing services to taxonomists for standard genome sequencing and annotation.</title>
        <authorList>
            <consortium name="The Broad Institute Genomics Platform"/>
            <consortium name="The Broad Institute Genome Sequencing Center for Infectious Disease"/>
            <person name="Wu L."/>
            <person name="Ma J."/>
        </authorList>
    </citation>
    <scope>NUCLEOTIDE SEQUENCE [LARGE SCALE GENOMIC DNA]</scope>
    <source>
        <strain evidence="7">JCM 16914</strain>
    </source>
</reference>
<comment type="caution">
    <text evidence="6">The sequence shown here is derived from an EMBL/GenBank/DDBJ whole genome shotgun (WGS) entry which is preliminary data.</text>
</comment>
<dbReference type="InterPro" id="IPR038488">
    <property type="entry name" value="Integrase_DNA-bd_sf"/>
</dbReference>
<feature type="domain" description="Tyr recombinase" evidence="5">
    <location>
        <begin position="202"/>
        <end position="376"/>
    </location>
</feature>
<evidence type="ECO:0000313" key="7">
    <source>
        <dbReference type="Proteomes" id="UP001500133"/>
    </source>
</evidence>
<keyword evidence="7" id="KW-1185">Reference proteome</keyword>
<dbReference type="Gene3D" id="1.10.150.130">
    <property type="match status" value="1"/>
</dbReference>
<keyword evidence="4" id="KW-0233">DNA recombination</keyword>
<dbReference type="InterPro" id="IPR002104">
    <property type="entry name" value="Integrase_catalytic"/>
</dbReference>
<evidence type="ECO:0000256" key="4">
    <source>
        <dbReference type="ARBA" id="ARBA00023172"/>
    </source>
</evidence>
<dbReference type="PANTHER" id="PTHR30629:SF2">
    <property type="entry name" value="PROPHAGE INTEGRASE INTS-RELATED"/>
    <property type="match status" value="1"/>
</dbReference>
<dbReference type="CDD" id="cd00796">
    <property type="entry name" value="INT_Rci_Hp1_C"/>
    <property type="match status" value="1"/>
</dbReference>
<name>A0ABP7LDD3_9GAMM</name>
<keyword evidence="3" id="KW-0238">DNA-binding</keyword>
<dbReference type="InterPro" id="IPR011010">
    <property type="entry name" value="DNA_brk_join_enz"/>
</dbReference>
<gene>
    <name evidence="6" type="ORF">GCM10022228_06610</name>
</gene>
<dbReference type="InterPro" id="IPR050808">
    <property type="entry name" value="Phage_Integrase"/>
</dbReference>
<dbReference type="InterPro" id="IPR010998">
    <property type="entry name" value="Integrase_recombinase_N"/>
</dbReference>
<evidence type="ECO:0000256" key="3">
    <source>
        <dbReference type="ARBA" id="ARBA00023125"/>
    </source>
</evidence>
<accession>A0ABP7LDD3</accession>
<dbReference type="Pfam" id="PF00589">
    <property type="entry name" value="Phage_integrase"/>
    <property type="match status" value="1"/>
</dbReference>
<protein>
    <recommendedName>
        <fullName evidence="5">Tyr recombinase domain-containing protein</fullName>
    </recommendedName>
</protein>
<evidence type="ECO:0000256" key="2">
    <source>
        <dbReference type="ARBA" id="ARBA00022908"/>
    </source>
</evidence>
<dbReference type="PROSITE" id="PS51898">
    <property type="entry name" value="TYR_RECOMBINASE"/>
    <property type="match status" value="1"/>
</dbReference>
<dbReference type="Gene3D" id="1.10.443.10">
    <property type="entry name" value="Intergrase catalytic core"/>
    <property type="match status" value="1"/>
</dbReference>
<sequence>MTVTLLTESVVQALVCPADRQHWAVLDTLFCGLYVDVQRSGRMAYRLRYRARGRTRYLTLGDARIMTLEEARTEAREALRKVRVGMDPRAVLLPGAGPTIEAFFTEYYLPYVQTYKRSWKTDETLLRLHVLTCFGPRGMGELNGADIARLVGAMQTRGYAPATINRVLAILGYGYRLALRWKIQGISDNPVRYIRCLKEDNRIERYLNQKQISRLLISVRQSDNPCLADIVSFLLYTGARKSEVLNARWQDIDWTHQHWRIPHTKAGRIRHVPLSTGALTLLAQRQVTYPSQDNWIFTNPATGKPFVTVYYSWRKARKQAGLPDLRLHDLRHSFASFLVNAGRSLYEVQILLGHANARTTSRYAHLSPERLREAVDVIPSLQ</sequence>
<comment type="similarity">
    <text evidence="1">Belongs to the 'phage' integrase family.</text>
</comment>
<dbReference type="Gene3D" id="3.30.160.390">
    <property type="entry name" value="Integrase, DNA-binding domain"/>
    <property type="match status" value="1"/>
</dbReference>
<evidence type="ECO:0000256" key="1">
    <source>
        <dbReference type="ARBA" id="ARBA00008857"/>
    </source>
</evidence>
<dbReference type="PANTHER" id="PTHR30629">
    <property type="entry name" value="PROPHAGE INTEGRASE"/>
    <property type="match status" value="1"/>
</dbReference>
<dbReference type="EMBL" id="BAAAZT010000023">
    <property type="protein sequence ID" value="GAA3898621.1"/>
    <property type="molecule type" value="Genomic_DNA"/>
</dbReference>
<organism evidence="6 7">
    <name type="scientific">Halomonas cibimaris</name>
    <dbReference type="NCBI Taxonomy" id="657012"/>
    <lineage>
        <taxon>Bacteria</taxon>
        <taxon>Pseudomonadati</taxon>
        <taxon>Pseudomonadota</taxon>
        <taxon>Gammaproteobacteria</taxon>
        <taxon>Oceanospirillales</taxon>
        <taxon>Halomonadaceae</taxon>
        <taxon>Halomonas</taxon>
    </lineage>
</organism>
<dbReference type="Pfam" id="PF13356">
    <property type="entry name" value="Arm-DNA-bind_3"/>
    <property type="match status" value="1"/>
</dbReference>
<keyword evidence="2" id="KW-0229">DNA integration</keyword>